<dbReference type="STRING" id="75985.WC39_07815"/>
<dbReference type="Gene3D" id="2.40.160.10">
    <property type="entry name" value="Porin"/>
    <property type="match status" value="1"/>
</dbReference>
<dbReference type="PANTHER" id="PTHR34501">
    <property type="entry name" value="PROTEIN YDDL-RELATED"/>
    <property type="match status" value="1"/>
</dbReference>
<organism evidence="12 13">
    <name type="scientific">Mannheimia haemolytica</name>
    <name type="common">Pasteurella haemolytica</name>
    <dbReference type="NCBI Taxonomy" id="75985"/>
    <lineage>
        <taxon>Bacteria</taxon>
        <taxon>Pseudomonadati</taxon>
        <taxon>Pseudomonadota</taxon>
        <taxon>Gammaproteobacteria</taxon>
        <taxon>Pasteurellales</taxon>
        <taxon>Pasteurellaceae</taxon>
        <taxon>Mannheimia</taxon>
    </lineage>
</organism>
<sequence length="372" mass="41381">MKKTLVALAVTAFAASASATTVYDAEGSKVDFDGSLRIVLDRTNSKELDNHNVVKTKKDAHTGIRNTGSRFGVRVKHDLAQDFYALGRVEFRFNKNTSDDGFGDLYTKRAYVGLGSKQYGELTFGRQVTIADDLSQSVDYNYGINPKGDYIQTDGNQVIRYNYRGVENLHVSANYNFAQDRKDGEVLANKLQNAYGIGALYTVDNWDLRAAYGHTNYKTATDSTKHRKDGVLGSVGYKFGDLKLSVDTGYSREKGLAVTDDNGVTTFYNGVKSNAFYVSPNFEYQVVPASKVYGNYLYERVKSKSNGSTYAAGKEKTHGFLLGVDYQFHKQVVAFVEGSYTRTKDYDKVTNGYEYSGKSTNKAIGVGMRVYW</sequence>
<evidence type="ECO:0000256" key="5">
    <source>
        <dbReference type="ARBA" id="ARBA00022729"/>
    </source>
</evidence>
<feature type="chain" id="PRO_5016565063" evidence="10">
    <location>
        <begin position="20"/>
        <end position="372"/>
    </location>
</feature>
<dbReference type="SUPFAM" id="SSF56935">
    <property type="entry name" value="Porins"/>
    <property type="match status" value="1"/>
</dbReference>
<evidence type="ECO:0000256" key="10">
    <source>
        <dbReference type="SAM" id="SignalP"/>
    </source>
</evidence>
<evidence type="ECO:0000256" key="8">
    <source>
        <dbReference type="ARBA" id="ARBA00023136"/>
    </source>
</evidence>
<dbReference type="CDD" id="cd00342">
    <property type="entry name" value="gram_neg_porins"/>
    <property type="match status" value="1"/>
</dbReference>
<evidence type="ECO:0000256" key="1">
    <source>
        <dbReference type="ARBA" id="ARBA00004571"/>
    </source>
</evidence>
<feature type="domain" description="Porin" evidence="11">
    <location>
        <begin position="7"/>
        <end position="345"/>
    </location>
</feature>
<dbReference type="InterPro" id="IPR050298">
    <property type="entry name" value="Gram-neg_bact_OMP"/>
</dbReference>
<name>A0A378N6J3_MANHA</name>
<dbReference type="Pfam" id="PF13609">
    <property type="entry name" value="Porin_4"/>
    <property type="match status" value="1"/>
</dbReference>
<reference evidence="12 13" key="1">
    <citation type="submission" date="2018-06" db="EMBL/GenBank/DDBJ databases">
        <authorList>
            <consortium name="Pathogen Informatics"/>
            <person name="Doyle S."/>
        </authorList>
    </citation>
    <scope>NUCLEOTIDE SEQUENCE [LARGE SCALE GENOMIC DNA]</scope>
    <source>
        <strain evidence="12 13">NCTC10638</strain>
    </source>
</reference>
<protein>
    <submittedName>
        <fullName evidence="12">37 kDa outer membrane protein</fullName>
    </submittedName>
</protein>
<dbReference type="AlphaFoldDB" id="A0A378N6J3"/>
<keyword evidence="5 10" id="KW-0732">Signal</keyword>
<evidence type="ECO:0000259" key="11">
    <source>
        <dbReference type="Pfam" id="PF13609"/>
    </source>
</evidence>
<proteinExistence type="predicted"/>
<feature type="signal peptide" evidence="10">
    <location>
        <begin position="1"/>
        <end position="19"/>
    </location>
</feature>
<keyword evidence="4" id="KW-0812">Transmembrane</keyword>
<dbReference type="GO" id="GO:0006811">
    <property type="term" value="P:monoatomic ion transport"/>
    <property type="evidence" value="ECO:0007669"/>
    <property type="project" value="UniProtKB-KW"/>
</dbReference>
<dbReference type="InterPro" id="IPR023614">
    <property type="entry name" value="Porin_dom_sf"/>
</dbReference>
<keyword evidence="2" id="KW-0813">Transport</keyword>
<keyword evidence="7" id="KW-0626">Porin</keyword>
<dbReference type="EMBL" id="UGPN01000002">
    <property type="protein sequence ID" value="STY64052.1"/>
    <property type="molecule type" value="Genomic_DNA"/>
</dbReference>
<evidence type="ECO:0000256" key="9">
    <source>
        <dbReference type="ARBA" id="ARBA00023237"/>
    </source>
</evidence>
<evidence type="ECO:0000256" key="3">
    <source>
        <dbReference type="ARBA" id="ARBA00022452"/>
    </source>
</evidence>
<comment type="subcellular location">
    <subcellularLocation>
        <location evidence="1">Cell outer membrane</location>
        <topology evidence="1">Multi-pass membrane protein</topology>
    </subcellularLocation>
</comment>
<evidence type="ECO:0000256" key="4">
    <source>
        <dbReference type="ARBA" id="ARBA00022692"/>
    </source>
</evidence>
<dbReference type="SMR" id="A0A378N6J3"/>
<dbReference type="RefSeq" id="WP_041447894.1">
    <property type="nucleotide sequence ID" value="NZ_CP097339.1"/>
</dbReference>
<dbReference type="GO" id="GO:0009279">
    <property type="term" value="C:cell outer membrane"/>
    <property type="evidence" value="ECO:0007669"/>
    <property type="project" value="UniProtKB-SubCell"/>
</dbReference>
<keyword evidence="8" id="KW-0472">Membrane</keyword>
<dbReference type="PANTHER" id="PTHR34501:SF2">
    <property type="entry name" value="OUTER MEMBRANE PORIN F-RELATED"/>
    <property type="match status" value="1"/>
</dbReference>
<keyword evidence="6" id="KW-0406">Ion transport</keyword>
<evidence type="ECO:0000256" key="2">
    <source>
        <dbReference type="ARBA" id="ARBA00022448"/>
    </source>
</evidence>
<gene>
    <name evidence="12" type="primary">ompH</name>
    <name evidence="12" type="ORF">NCTC10638_03225</name>
</gene>
<evidence type="ECO:0000313" key="12">
    <source>
        <dbReference type="EMBL" id="STY64052.1"/>
    </source>
</evidence>
<keyword evidence="9" id="KW-0998">Cell outer membrane</keyword>
<dbReference type="GO" id="GO:0015288">
    <property type="term" value="F:porin activity"/>
    <property type="evidence" value="ECO:0007669"/>
    <property type="project" value="UniProtKB-KW"/>
</dbReference>
<dbReference type="Proteomes" id="UP000254802">
    <property type="component" value="Unassembled WGS sequence"/>
</dbReference>
<dbReference type="InterPro" id="IPR033900">
    <property type="entry name" value="Gram_neg_porin_domain"/>
</dbReference>
<keyword evidence="3" id="KW-1134">Transmembrane beta strand</keyword>
<evidence type="ECO:0000313" key="13">
    <source>
        <dbReference type="Proteomes" id="UP000254802"/>
    </source>
</evidence>
<accession>A0A378N6J3</accession>
<dbReference type="GO" id="GO:0046930">
    <property type="term" value="C:pore complex"/>
    <property type="evidence" value="ECO:0007669"/>
    <property type="project" value="UniProtKB-KW"/>
</dbReference>
<evidence type="ECO:0000256" key="6">
    <source>
        <dbReference type="ARBA" id="ARBA00023065"/>
    </source>
</evidence>
<evidence type="ECO:0000256" key="7">
    <source>
        <dbReference type="ARBA" id="ARBA00023114"/>
    </source>
</evidence>